<gene>
    <name evidence="1" type="ORF">N7G274_005594</name>
</gene>
<comment type="caution">
    <text evidence="1">The sequence shown here is derived from an EMBL/GenBank/DDBJ whole genome shotgun (WGS) entry which is preliminary data.</text>
</comment>
<accession>A0ABR4A7N0</accession>
<organism evidence="1 2">
    <name type="scientific">Stereocaulon virgatum</name>
    <dbReference type="NCBI Taxonomy" id="373712"/>
    <lineage>
        <taxon>Eukaryota</taxon>
        <taxon>Fungi</taxon>
        <taxon>Dikarya</taxon>
        <taxon>Ascomycota</taxon>
        <taxon>Pezizomycotina</taxon>
        <taxon>Lecanoromycetes</taxon>
        <taxon>OSLEUM clade</taxon>
        <taxon>Lecanoromycetidae</taxon>
        <taxon>Lecanorales</taxon>
        <taxon>Lecanorineae</taxon>
        <taxon>Stereocaulaceae</taxon>
        <taxon>Stereocaulon</taxon>
    </lineage>
</organism>
<proteinExistence type="predicted"/>
<name>A0ABR4A7N0_9LECA</name>
<dbReference type="Proteomes" id="UP001590950">
    <property type="component" value="Unassembled WGS sequence"/>
</dbReference>
<dbReference type="EMBL" id="JBEFKJ010000016">
    <property type="protein sequence ID" value="KAL2041810.1"/>
    <property type="molecule type" value="Genomic_DNA"/>
</dbReference>
<evidence type="ECO:0000313" key="2">
    <source>
        <dbReference type="Proteomes" id="UP001590950"/>
    </source>
</evidence>
<evidence type="ECO:0000313" key="1">
    <source>
        <dbReference type="EMBL" id="KAL2041810.1"/>
    </source>
</evidence>
<protein>
    <submittedName>
        <fullName evidence="1">Uncharacterized protein</fullName>
    </submittedName>
</protein>
<sequence length="81" mass="9035">MMLEQNVGIIAACIPTLKPLLRKTFHFHWPKGLRRRGGKAADDDEVQLHALTYTSKEIAVGIRQVDLDHAQAGEQTRDEAG</sequence>
<reference evidence="1 2" key="1">
    <citation type="submission" date="2024-09" db="EMBL/GenBank/DDBJ databases">
        <title>Rethinking Asexuality: The Enigmatic Case of Functional Sexual Genes in Lepraria (Stereocaulaceae).</title>
        <authorList>
            <person name="Doellman M."/>
            <person name="Sun Y."/>
            <person name="Barcenas-Pena A."/>
            <person name="Lumbsch H.T."/>
            <person name="Grewe F."/>
        </authorList>
    </citation>
    <scope>NUCLEOTIDE SEQUENCE [LARGE SCALE GENOMIC DNA]</scope>
    <source>
        <strain evidence="1 2">Mercado 3170</strain>
    </source>
</reference>
<keyword evidence="2" id="KW-1185">Reference proteome</keyword>